<keyword evidence="2" id="KW-0805">Transcription regulation</keyword>
<gene>
    <name evidence="8" type="ORF">SETIT_1G230500v2</name>
</gene>
<dbReference type="EMBL" id="CM003528">
    <property type="protein sequence ID" value="RCV07265.1"/>
    <property type="molecule type" value="Genomic_DNA"/>
</dbReference>
<dbReference type="GO" id="GO:0003677">
    <property type="term" value="F:DNA binding"/>
    <property type="evidence" value="ECO:0007669"/>
    <property type="project" value="UniProtKB-KW"/>
</dbReference>
<dbReference type="STRING" id="4555.A0A368PND0"/>
<feature type="domain" description="TCP" evidence="7">
    <location>
        <begin position="38"/>
        <end position="96"/>
    </location>
</feature>
<comment type="subcellular location">
    <subcellularLocation>
        <location evidence="1">Nucleus</location>
    </subcellularLocation>
</comment>
<evidence type="ECO:0000256" key="1">
    <source>
        <dbReference type="ARBA" id="ARBA00004123"/>
    </source>
</evidence>
<reference evidence="8" key="1">
    <citation type="journal article" date="2012" name="Nat. Biotechnol.">
        <title>Reference genome sequence of the model plant Setaria.</title>
        <authorList>
            <person name="Bennetzen J.L."/>
            <person name="Schmutz J."/>
            <person name="Wang H."/>
            <person name="Percifield R."/>
            <person name="Hawkins J."/>
            <person name="Pontaroli A.C."/>
            <person name="Estep M."/>
            <person name="Feng L."/>
            <person name="Vaughn J.N."/>
            <person name="Grimwood J."/>
            <person name="Jenkins J."/>
            <person name="Barry K."/>
            <person name="Lindquist E."/>
            <person name="Hellsten U."/>
            <person name="Deshpande S."/>
            <person name="Wang X."/>
            <person name="Wu X."/>
            <person name="Mitros T."/>
            <person name="Triplett J."/>
            <person name="Yang X."/>
            <person name="Ye C.Y."/>
            <person name="Mauro-Herrera M."/>
            <person name="Wang L."/>
            <person name="Li P."/>
            <person name="Sharma M."/>
            <person name="Sharma R."/>
            <person name="Ronald P.C."/>
            <person name="Panaud O."/>
            <person name="Kellogg E.A."/>
            <person name="Brutnell T.P."/>
            <person name="Doust A.N."/>
            <person name="Tuskan G.A."/>
            <person name="Rokhsar D."/>
            <person name="Devos K.M."/>
        </authorList>
    </citation>
    <scope>NUCLEOTIDE SEQUENCE [LARGE SCALE GENOMIC DNA]</scope>
    <source>
        <strain evidence="8">Yugu1</strain>
    </source>
</reference>
<dbReference type="PANTHER" id="PTHR31072:SF23">
    <property type="entry name" value="TRANSCRIPTION FACTOR PCF8"/>
    <property type="match status" value="1"/>
</dbReference>
<protein>
    <recommendedName>
        <fullName evidence="7">TCP domain-containing protein</fullName>
    </recommendedName>
</protein>
<sequence>MEEIGMECTAYKRPRTALDGGSAAAWRMCQVARAAAGGKDQHNKVVTVWGLRDRRVQLSVPTAIQFYDSQDRLNVAQPSKAIKWLIRTAIDELPSLDCSFTLPGTDAASSPPAAGDNVEVSTSKTNKSSVLSLANTPARPRTVKAPTREATRPSGWREWGEPGRPRMSAAKRPDQGGSAAGGRQWREERKRWSERERPVVHTVYGAAHHFRLQPGKDSSSMPPVSIDFVKNLPAEAGRMSFLWTK</sequence>
<evidence type="ECO:0000259" key="7">
    <source>
        <dbReference type="PROSITE" id="PS51369"/>
    </source>
</evidence>
<keyword evidence="5" id="KW-0539">Nucleus</keyword>
<proteinExistence type="predicted"/>
<dbReference type="PROSITE" id="PS51369">
    <property type="entry name" value="TCP"/>
    <property type="match status" value="1"/>
</dbReference>
<evidence type="ECO:0000256" key="2">
    <source>
        <dbReference type="ARBA" id="ARBA00023015"/>
    </source>
</evidence>
<evidence type="ECO:0000256" key="6">
    <source>
        <dbReference type="SAM" id="MobiDB-lite"/>
    </source>
</evidence>
<evidence type="ECO:0000256" key="4">
    <source>
        <dbReference type="ARBA" id="ARBA00023163"/>
    </source>
</evidence>
<dbReference type="GO" id="GO:0003700">
    <property type="term" value="F:DNA-binding transcription factor activity"/>
    <property type="evidence" value="ECO:0007669"/>
    <property type="project" value="InterPro"/>
</dbReference>
<keyword evidence="3" id="KW-0238">DNA-binding</keyword>
<dbReference type="AlphaFoldDB" id="A0A368PND0"/>
<dbReference type="InterPro" id="IPR017887">
    <property type="entry name" value="TF_TCP_subgr"/>
</dbReference>
<feature type="region of interest" description="Disordered" evidence="6">
    <location>
        <begin position="106"/>
        <end position="193"/>
    </location>
</feature>
<organism evidence="8">
    <name type="scientific">Setaria italica</name>
    <name type="common">Foxtail millet</name>
    <name type="synonym">Panicum italicum</name>
    <dbReference type="NCBI Taxonomy" id="4555"/>
    <lineage>
        <taxon>Eukaryota</taxon>
        <taxon>Viridiplantae</taxon>
        <taxon>Streptophyta</taxon>
        <taxon>Embryophyta</taxon>
        <taxon>Tracheophyta</taxon>
        <taxon>Spermatophyta</taxon>
        <taxon>Magnoliopsida</taxon>
        <taxon>Liliopsida</taxon>
        <taxon>Poales</taxon>
        <taxon>Poaceae</taxon>
        <taxon>PACMAD clade</taxon>
        <taxon>Panicoideae</taxon>
        <taxon>Panicodae</taxon>
        <taxon>Paniceae</taxon>
        <taxon>Cenchrinae</taxon>
        <taxon>Setaria</taxon>
    </lineage>
</organism>
<keyword evidence="4" id="KW-0804">Transcription</keyword>
<evidence type="ECO:0000256" key="5">
    <source>
        <dbReference type="ARBA" id="ARBA00023242"/>
    </source>
</evidence>
<feature type="compositionally biased region" description="Basic and acidic residues" evidence="6">
    <location>
        <begin position="184"/>
        <end position="193"/>
    </location>
</feature>
<evidence type="ECO:0000313" key="8">
    <source>
        <dbReference type="EMBL" id="RCV07265.1"/>
    </source>
</evidence>
<name>A0A368PND0_SETIT</name>
<dbReference type="InterPro" id="IPR005333">
    <property type="entry name" value="Transcription_factor_TCP"/>
</dbReference>
<dbReference type="OrthoDB" id="1927134at2759"/>
<dbReference type="Pfam" id="PF03634">
    <property type="entry name" value="TCP"/>
    <property type="match status" value="1"/>
</dbReference>
<accession>A0A368PND0</accession>
<reference evidence="8" key="2">
    <citation type="submission" date="2015-07" db="EMBL/GenBank/DDBJ databases">
        <authorList>
            <person name="Noorani M."/>
        </authorList>
    </citation>
    <scope>NUCLEOTIDE SEQUENCE</scope>
    <source>
        <strain evidence="8">Yugu1</strain>
    </source>
</reference>
<feature type="compositionally biased region" description="Polar residues" evidence="6">
    <location>
        <begin position="119"/>
        <end position="135"/>
    </location>
</feature>
<dbReference type="PANTHER" id="PTHR31072">
    <property type="entry name" value="TRANSCRIPTION FACTOR TCP4-RELATED"/>
    <property type="match status" value="1"/>
</dbReference>
<dbReference type="GO" id="GO:0005634">
    <property type="term" value="C:nucleus"/>
    <property type="evidence" value="ECO:0007669"/>
    <property type="project" value="UniProtKB-SubCell"/>
</dbReference>
<evidence type="ECO:0000256" key="3">
    <source>
        <dbReference type="ARBA" id="ARBA00023125"/>
    </source>
</evidence>